<dbReference type="STRING" id="1494590.ATN84_00575"/>
<keyword evidence="6" id="KW-0456">Lyase</keyword>
<keyword evidence="4" id="KW-0659">Purine metabolism</keyword>
<dbReference type="SUPFAM" id="SSF158694">
    <property type="entry name" value="UraD-Like"/>
    <property type="match status" value="1"/>
</dbReference>
<evidence type="ECO:0000256" key="1">
    <source>
        <dbReference type="ARBA" id="ARBA00001163"/>
    </source>
</evidence>
<dbReference type="AlphaFoldDB" id="A0A135HYT7"/>
<dbReference type="GO" id="GO:0000255">
    <property type="term" value="P:allantoin metabolic process"/>
    <property type="evidence" value="ECO:0007669"/>
    <property type="project" value="InterPro"/>
</dbReference>
<dbReference type="GO" id="GO:0019628">
    <property type="term" value="P:urate catabolic process"/>
    <property type="evidence" value="ECO:0007669"/>
    <property type="project" value="UniProtKB-UniPathway"/>
</dbReference>
<dbReference type="Gene3D" id="1.10.3330.10">
    <property type="entry name" value="Oxo-4-hydroxy-4-carboxy-5-ureidoimidazoline decarboxylase"/>
    <property type="match status" value="1"/>
</dbReference>
<comment type="caution">
    <text evidence="8">The sequence shown here is derived from an EMBL/GenBank/DDBJ whole genome shotgun (WGS) entry which is preliminary data.</text>
</comment>
<dbReference type="InterPro" id="IPR017580">
    <property type="entry name" value="OHCU_decarboxylase-1"/>
</dbReference>
<evidence type="ECO:0000256" key="5">
    <source>
        <dbReference type="ARBA" id="ARBA00022793"/>
    </source>
</evidence>
<dbReference type="OrthoDB" id="9800909at2"/>
<evidence type="ECO:0000259" key="7">
    <source>
        <dbReference type="Pfam" id="PF09349"/>
    </source>
</evidence>
<dbReference type="InterPro" id="IPR018020">
    <property type="entry name" value="OHCU_decarboxylase"/>
</dbReference>
<dbReference type="InterPro" id="IPR036778">
    <property type="entry name" value="OHCU_decarboxylase_sf"/>
</dbReference>
<evidence type="ECO:0000256" key="6">
    <source>
        <dbReference type="ARBA" id="ARBA00023239"/>
    </source>
</evidence>
<dbReference type="UniPathway" id="UPA00394">
    <property type="reaction ID" value="UER00652"/>
</dbReference>
<keyword evidence="9" id="KW-1185">Reference proteome</keyword>
<reference evidence="8 9" key="1">
    <citation type="submission" date="2015-11" db="EMBL/GenBank/DDBJ databases">
        <title>Draft genome sequence of Paramesorhizobium deserti A-3-E, a strain highly resistant to diverse beta-lactam antibiotics.</title>
        <authorList>
            <person name="Lv R."/>
            <person name="Yang X."/>
            <person name="Fang N."/>
            <person name="Guo J."/>
            <person name="Luo X."/>
            <person name="Peng F."/>
            <person name="Yang R."/>
            <person name="Cui Y."/>
            <person name="Fang C."/>
            <person name="Song Y."/>
        </authorList>
    </citation>
    <scope>NUCLEOTIDE SEQUENCE [LARGE SCALE GENOMIC DNA]</scope>
    <source>
        <strain evidence="8 9">A-3-E</strain>
    </source>
</reference>
<feature type="domain" description="Oxo-4-hydroxy-4-carboxy-5-ureidoimidazoline decarboxylase" evidence="7">
    <location>
        <begin position="7"/>
        <end position="168"/>
    </location>
</feature>
<dbReference type="Pfam" id="PF09349">
    <property type="entry name" value="OHCU_decarbox"/>
    <property type="match status" value="1"/>
</dbReference>
<evidence type="ECO:0000313" key="9">
    <source>
        <dbReference type="Proteomes" id="UP000070107"/>
    </source>
</evidence>
<proteinExistence type="predicted"/>
<sequence length="172" mass="18707">MTLDELNEAPRETFVAVLGGIFEHSPWVAEAVAGNRPFPGVEVLHGAMVEAVSAAGLEKQLALIRAHPDLAGKAARAGALTAESTREQKGAGLDRRSDAEFETFHQLNDAYKARFGFPFILAVRGFDGRAHDARSILASFRSRLDNSEEAEIGEALRQIARIARLRLDDLIS</sequence>
<dbReference type="EC" id="4.1.1.97" evidence="3"/>
<accession>A0A135HYT7</accession>
<comment type="pathway">
    <text evidence="2">Purine metabolism; urate degradation; (S)-allantoin from urate: step 3/3.</text>
</comment>
<dbReference type="EMBL" id="LNTU01000001">
    <property type="protein sequence ID" value="KXF78333.1"/>
    <property type="molecule type" value="Genomic_DNA"/>
</dbReference>
<dbReference type="GO" id="GO:0006144">
    <property type="term" value="P:purine nucleobase metabolic process"/>
    <property type="evidence" value="ECO:0007669"/>
    <property type="project" value="UniProtKB-KW"/>
</dbReference>
<evidence type="ECO:0000256" key="3">
    <source>
        <dbReference type="ARBA" id="ARBA00012257"/>
    </source>
</evidence>
<dbReference type="Proteomes" id="UP000070107">
    <property type="component" value="Unassembled WGS sequence"/>
</dbReference>
<name>A0A135HYT7_9HYPH</name>
<evidence type="ECO:0000256" key="2">
    <source>
        <dbReference type="ARBA" id="ARBA00004754"/>
    </source>
</evidence>
<evidence type="ECO:0000256" key="4">
    <source>
        <dbReference type="ARBA" id="ARBA00022631"/>
    </source>
</evidence>
<evidence type="ECO:0000313" key="8">
    <source>
        <dbReference type="EMBL" id="KXF78333.1"/>
    </source>
</evidence>
<dbReference type="RefSeq" id="WP_068879603.1">
    <property type="nucleotide sequence ID" value="NZ_LNTU01000001.1"/>
</dbReference>
<keyword evidence="5" id="KW-0210">Decarboxylase</keyword>
<dbReference type="GO" id="GO:0051997">
    <property type="term" value="F:2-oxo-4-hydroxy-4-carboxy-5-ureidoimidazoline decarboxylase activity"/>
    <property type="evidence" value="ECO:0007669"/>
    <property type="project" value="UniProtKB-EC"/>
</dbReference>
<protein>
    <recommendedName>
        <fullName evidence="3">2-oxo-4-hydroxy-4-carboxy-5-ureidoimidazoline decarboxylase</fullName>
        <ecNumber evidence="3">4.1.1.97</ecNumber>
    </recommendedName>
</protein>
<dbReference type="NCBIfam" id="TIGR03164">
    <property type="entry name" value="UHCUDC"/>
    <property type="match status" value="1"/>
</dbReference>
<comment type="catalytic activity">
    <reaction evidence="1">
        <text>5-hydroxy-2-oxo-4-ureido-2,5-dihydro-1H-imidazole-5-carboxylate + H(+) = (S)-allantoin + CO2</text>
        <dbReference type="Rhea" id="RHEA:26301"/>
        <dbReference type="ChEBI" id="CHEBI:15378"/>
        <dbReference type="ChEBI" id="CHEBI:15678"/>
        <dbReference type="ChEBI" id="CHEBI:16526"/>
        <dbReference type="ChEBI" id="CHEBI:58639"/>
        <dbReference type="EC" id="4.1.1.97"/>
    </reaction>
</comment>
<dbReference type="PANTHER" id="PTHR43466">
    <property type="entry name" value="2-OXO-4-HYDROXY-4-CARBOXY-5-UREIDOIMIDAZOLINE DECARBOXYLASE-RELATED"/>
    <property type="match status" value="1"/>
</dbReference>
<gene>
    <name evidence="8" type="ORF">ATN84_00575</name>
</gene>
<organism evidence="8 9">
    <name type="scientific">Paramesorhizobium deserti</name>
    <dbReference type="NCBI Taxonomy" id="1494590"/>
    <lineage>
        <taxon>Bacteria</taxon>
        <taxon>Pseudomonadati</taxon>
        <taxon>Pseudomonadota</taxon>
        <taxon>Alphaproteobacteria</taxon>
        <taxon>Hyphomicrobiales</taxon>
        <taxon>Phyllobacteriaceae</taxon>
        <taxon>Paramesorhizobium</taxon>
    </lineage>
</organism>
<dbReference type="PANTHER" id="PTHR43466:SF1">
    <property type="entry name" value="2-OXO-4-HYDROXY-4-CARBOXY-5-UREIDOIMIDAZOLINE DECARBOXYLASE-RELATED"/>
    <property type="match status" value="1"/>
</dbReference>